<keyword evidence="9" id="KW-0472">Membrane</keyword>
<dbReference type="AlphaFoldDB" id="A0AAU4K5T0"/>
<name>A0AAU4K5T0_9NOCA</name>
<dbReference type="PANTHER" id="PTHR24421:SF10">
    <property type="entry name" value="NITRATE_NITRITE SENSOR PROTEIN NARQ"/>
    <property type="match status" value="1"/>
</dbReference>
<dbReference type="GO" id="GO:0000155">
    <property type="term" value="F:phosphorelay sensor kinase activity"/>
    <property type="evidence" value="ECO:0007669"/>
    <property type="project" value="InterPro"/>
</dbReference>
<reference evidence="11 12" key="1">
    <citation type="submission" date="2022-10" db="EMBL/GenBank/DDBJ databases">
        <title>The complete genomes of actinobacterial strains from the NBC collection.</title>
        <authorList>
            <person name="Joergensen T.S."/>
            <person name="Alvarez Arevalo M."/>
            <person name="Sterndorff E.B."/>
            <person name="Faurdal D."/>
            <person name="Vuksanovic O."/>
            <person name="Mourched A.-S."/>
            <person name="Charusanti P."/>
            <person name="Shaw S."/>
            <person name="Blin K."/>
            <person name="Weber T."/>
        </authorList>
    </citation>
    <scope>NUCLEOTIDE SEQUENCE [LARGE SCALE GENOMIC DNA]</scope>
    <source>
        <strain evidence="11 12">NBC_00319</strain>
    </source>
</reference>
<dbReference type="PANTHER" id="PTHR24421">
    <property type="entry name" value="NITRATE/NITRITE SENSOR PROTEIN NARX-RELATED"/>
    <property type="match status" value="1"/>
</dbReference>
<keyword evidence="7" id="KW-0067">ATP-binding</keyword>
<dbReference type="Pfam" id="PF07730">
    <property type="entry name" value="HisKA_3"/>
    <property type="match status" value="1"/>
</dbReference>
<protein>
    <recommendedName>
        <fullName evidence="2">histidine kinase</fullName>
        <ecNumber evidence="2">2.7.13.3</ecNumber>
    </recommendedName>
</protein>
<evidence type="ECO:0000313" key="11">
    <source>
        <dbReference type="EMBL" id="WUM21485.1"/>
    </source>
</evidence>
<sequence length="419" mass="44065">MMPTIPVTPPQLPPWLLPAPDGSPGHLRRRLTTVALVTVSLFATLMTVGLAAGAGTPDGLIFCGLILNVVAAAALVRRHEHPMLVLTVAVAGPLFFPTDATAALVALFAVVTRIRDRRVVAATVVVWAACTVSLIYDAFRRRDYSALTVGVRVPEGEPVPEWNLPVWVAPLVAAALVALVVVVSLLRRTSSQLTVVATALDDRTRESEVMRAEMAVAADRARIARDMHDTLAATLSRISLTAGGLQVNSAEGPERVANTASLIQKTAHDGLDELKRIIGVLRGGTVADVGSGAQDLDGVTDLVSAARSAGAHVTMLVDVPPEPLGPLAGHVAYRVVREALTNASRHAFGSPVHLSVHGTPDRGLRVEIRTRRTAAAPTPRGTGTGLQGIDEMVSGAGGTFGAQHIGDEFVVHAWVPWYS</sequence>
<dbReference type="GO" id="GO:0005524">
    <property type="term" value="F:ATP binding"/>
    <property type="evidence" value="ECO:0007669"/>
    <property type="project" value="UniProtKB-KW"/>
</dbReference>
<gene>
    <name evidence="11" type="ORF">OG579_06770</name>
</gene>
<dbReference type="EMBL" id="CP108021">
    <property type="protein sequence ID" value="WUM21485.1"/>
    <property type="molecule type" value="Genomic_DNA"/>
</dbReference>
<keyword evidence="8" id="KW-0902">Two-component regulatory system</keyword>
<keyword evidence="5" id="KW-0547">Nucleotide-binding</keyword>
<keyword evidence="9" id="KW-1133">Transmembrane helix</keyword>
<dbReference type="GO" id="GO:0016020">
    <property type="term" value="C:membrane"/>
    <property type="evidence" value="ECO:0007669"/>
    <property type="project" value="InterPro"/>
</dbReference>
<evidence type="ECO:0000256" key="3">
    <source>
        <dbReference type="ARBA" id="ARBA00022553"/>
    </source>
</evidence>
<dbReference type="KEGG" id="whr:OG579_06770"/>
<organism evidence="11 12">
    <name type="scientific">Williamsia herbipolensis</name>
    <dbReference type="NCBI Taxonomy" id="1603258"/>
    <lineage>
        <taxon>Bacteria</taxon>
        <taxon>Bacillati</taxon>
        <taxon>Actinomycetota</taxon>
        <taxon>Actinomycetes</taxon>
        <taxon>Mycobacteriales</taxon>
        <taxon>Nocardiaceae</taxon>
        <taxon>Williamsia</taxon>
    </lineage>
</organism>
<dbReference type="Proteomes" id="UP001432128">
    <property type="component" value="Chromosome"/>
</dbReference>
<keyword evidence="3" id="KW-0597">Phosphoprotein</keyword>
<evidence type="ECO:0000256" key="7">
    <source>
        <dbReference type="ARBA" id="ARBA00022840"/>
    </source>
</evidence>
<feature type="transmembrane region" description="Helical" evidence="9">
    <location>
        <begin position="31"/>
        <end position="52"/>
    </location>
</feature>
<feature type="transmembrane region" description="Helical" evidence="9">
    <location>
        <begin position="119"/>
        <end position="139"/>
    </location>
</feature>
<dbReference type="RefSeq" id="WP_328858542.1">
    <property type="nucleotide sequence ID" value="NZ_CP108021.1"/>
</dbReference>
<evidence type="ECO:0000256" key="8">
    <source>
        <dbReference type="ARBA" id="ARBA00023012"/>
    </source>
</evidence>
<evidence type="ECO:0000256" key="1">
    <source>
        <dbReference type="ARBA" id="ARBA00000085"/>
    </source>
</evidence>
<dbReference type="GO" id="GO:0046983">
    <property type="term" value="F:protein dimerization activity"/>
    <property type="evidence" value="ECO:0007669"/>
    <property type="project" value="InterPro"/>
</dbReference>
<evidence type="ECO:0000256" key="6">
    <source>
        <dbReference type="ARBA" id="ARBA00022777"/>
    </source>
</evidence>
<accession>A0AAU4K5T0</accession>
<dbReference type="Gene3D" id="3.30.565.10">
    <property type="entry name" value="Histidine kinase-like ATPase, C-terminal domain"/>
    <property type="match status" value="1"/>
</dbReference>
<evidence type="ECO:0000256" key="9">
    <source>
        <dbReference type="SAM" id="Phobius"/>
    </source>
</evidence>
<dbReference type="InterPro" id="IPR050482">
    <property type="entry name" value="Sensor_HK_TwoCompSys"/>
</dbReference>
<keyword evidence="12" id="KW-1185">Reference proteome</keyword>
<evidence type="ECO:0000256" key="5">
    <source>
        <dbReference type="ARBA" id="ARBA00022741"/>
    </source>
</evidence>
<dbReference type="InterPro" id="IPR011712">
    <property type="entry name" value="Sig_transdc_His_kin_sub3_dim/P"/>
</dbReference>
<dbReference type="EC" id="2.7.13.3" evidence="2"/>
<proteinExistence type="predicted"/>
<feature type="transmembrane region" description="Helical" evidence="9">
    <location>
        <begin position="59"/>
        <end position="77"/>
    </location>
</feature>
<evidence type="ECO:0000259" key="10">
    <source>
        <dbReference type="Pfam" id="PF07730"/>
    </source>
</evidence>
<dbReference type="InterPro" id="IPR036890">
    <property type="entry name" value="HATPase_C_sf"/>
</dbReference>
<keyword evidence="4" id="KW-0808">Transferase</keyword>
<dbReference type="Gene3D" id="1.20.5.1930">
    <property type="match status" value="1"/>
</dbReference>
<keyword evidence="9" id="KW-0812">Transmembrane</keyword>
<keyword evidence="6 11" id="KW-0418">Kinase</keyword>
<comment type="catalytic activity">
    <reaction evidence="1">
        <text>ATP + protein L-histidine = ADP + protein N-phospho-L-histidine.</text>
        <dbReference type="EC" id="2.7.13.3"/>
    </reaction>
</comment>
<dbReference type="SUPFAM" id="SSF55874">
    <property type="entry name" value="ATPase domain of HSP90 chaperone/DNA topoisomerase II/histidine kinase"/>
    <property type="match status" value="1"/>
</dbReference>
<dbReference type="CDD" id="cd16917">
    <property type="entry name" value="HATPase_UhpB-NarQ-NarX-like"/>
    <property type="match status" value="1"/>
</dbReference>
<evidence type="ECO:0000313" key="12">
    <source>
        <dbReference type="Proteomes" id="UP001432128"/>
    </source>
</evidence>
<feature type="transmembrane region" description="Helical" evidence="9">
    <location>
        <begin position="83"/>
        <end position="112"/>
    </location>
</feature>
<evidence type="ECO:0000256" key="2">
    <source>
        <dbReference type="ARBA" id="ARBA00012438"/>
    </source>
</evidence>
<evidence type="ECO:0000256" key="4">
    <source>
        <dbReference type="ARBA" id="ARBA00022679"/>
    </source>
</evidence>
<feature type="transmembrane region" description="Helical" evidence="9">
    <location>
        <begin position="164"/>
        <end position="186"/>
    </location>
</feature>
<feature type="domain" description="Signal transduction histidine kinase subgroup 3 dimerisation and phosphoacceptor" evidence="10">
    <location>
        <begin position="220"/>
        <end position="283"/>
    </location>
</feature>